<dbReference type="SUPFAM" id="SSF50475">
    <property type="entry name" value="FMN-binding split barrel"/>
    <property type="match status" value="1"/>
</dbReference>
<accession>A0A0D0WPU3</accession>
<reference evidence="2 3" key="1">
    <citation type="submission" date="2015-01" db="EMBL/GenBank/DDBJ databases">
        <title>Sequencing and annotation of Micromonospora carbonacea strain JXNU-1 genome.</title>
        <authorList>
            <person name="Long Z."/>
            <person name="Huang Y."/>
            <person name="Jiang Y."/>
        </authorList>
    </citation>
    <scope>NUCLEOTIDE SEQUENCE [LARGE SCALE GENOMIC DNA]</scope>
    <source>
        <strain evidence="2 3">JXNU-1</strain>
    </source>
</reference>
<feature type="domain" description="General stress protein FMN-binding split barrel" evidence="1">
    <location>
        <begin position="10"/>
        <end position="156"/>
    </location>
</feature>
<dbReference type="Gene3D" id="2.30.110.10">
    <property type="entry name" value="Electron Transport, Fmn-binding Protein, Chain A"/>
    <property type="match status" value="1"/>
</dbReference>
<comment type="caution">
    <text evidence="2">The sequence shown here is derived from an EMBL/GenBank/DDBJ whole genome shotgun (WGS) entry which is preliminary data.</text>
</comment>
<proteinExistence type="predicted"/>
<sequence length="167" mass="18245">MSSEPTSAADARSRVTELVRAARICMLTTIGLDGRLVSRPMGLQEAEFDGDLWFFAYADSAKVRQLRVNPEVNVAFADQRNHAWVSVAGTAQEGYDRRHAERLWHPLLKTWFPAGLDTPGLTLIKVHAGSAEYWDSPGGAVVNLLGLARAAATGKPPRAGENREVTF</sequence>
<dbReference type="Proteomes" id="UP000032254">
    <property type="component" value="Unassembled WGS sequence"/>
</dbReference>
<dbReference type="InterPro" id="IPR052917">
    <property type="entry name" value="Stress-Dev_Protein"/>
</dbReference>
<dbReference type="PANTHER" id="PTHR34818">
    <property type="entry name" value="PROTEIN BLI-3"/>
    <property type="match status" value="1"/>
</dbReference>
<evidence type="ECO:0000313" key="2">
    <source>
        <dbReference type="EMBL" id="KIR60829.1"/>
    </source>
</evidence>
<dbReference type="OrthoDB" id="1432662at2"/>
<dbReference type="RefSeq" id="WP_043967212.1">
    <property type="nucleotide sequence ID" value="NZ_JXSX01000003.1"/>
</dbReference>
<dbReference type="Pfam" id="PF16242">
    <property type="entry name" value="Pyrid_ox_like"/>
    <property type="match status" value="1"/>
</dbReference>
<dbReference type="InterPro" id="IPR012349">
    <property type="entry name" value="Split_barrel_FMN-bd"/>
</dbReference>
<protein>
    <submittedName>
        <fullName evidence="2">Pyridoxamine 5'-phosphate oxidase</fullName>
    </submittedName>
</protein>
<dbReference type="PATRIC" id="fig|47853.6.peg.4941"/>
<gene>
    <name evidence="2" type="ORF">TK50_23580</name>
</gene>
<dbReference type="EMBL" id="JXSX01000003">
    <property type="protein sequence ID" value="KIR60829.1"/>
    <property type="molecule type" value="Genomic_DNA"/>
</dbReference>
<dbReference type="AlphaFoldDB" id="A0A0D0WPU3"/>
<dbReference type="PANTHER" id="PTHR34818:SF1">
    <property type="entry name" value="PROTEIN BLI-3"/>
    <property type="match status" value="1"/>
</dbReference>
<evidence type="ECO:0000259" key="1">
    <source>
        <dbReference type="Pfam" id="PF16242"/>
    </source>
</evidence>
<organism evidence="2 3">
    <name type="scientific">Micromonospora haikouensis</name>
    <dbReference type="NCBI Taxonomy" id="686309"/>
    <lineage>
        <taxon>Bacteria</taxon>
        <taxon>Bacillati</taxon>
        <taxon>Actinomycetota</taxon>
        <taxon>Actinomycetes</taxon>
        <taxon>Micromonosporales</taxon>
        <taxon>Micromonosporaceae</taxon>
        <taxon>Micromonospora</taxon>
    </lineage>
</organism>
<name>A0A0D0WPU3_9ACTN</name>
<evidence type="ECO:0000313" key="3">
    <source>
        <dbReference type="Proteomes" id="UP000032254"/>
    </source>
</evidence>
<dbReference type="InterPro" id="IPR038725">
    <property type="entry name" value="YdaG_split_barrel_FMN-bd"/>
</dbReference>
<keyword evidence="3" id="KW-1185">Reference proteome</keyword>
<dbReference type="GeneID" id="301307030"/>